<dbReference type="SMR" id="B4JZS1"/>
<dbReference type="OrthoDB" id="10029558at2759"/>
<dbReference type="InParanoid" id="B4JZS1"/>
<feature type="compositionally biased region" description="Basic and acidic residues" evidence="3">
    <location>
        <begin position="85"/>
        <end position="94"/>
    </location>
</feature>
<dbReference type="PROSITE" id="PS50039">
    <property type="entry name" value="FORK_HEAD_3"/>
    <property type="match status" value="1"/>
</dbReference>
<organism evidence="6">
    <name type="scientific">Drosophila grimshawi</name>
    <name type="common">Hawaiian fruit fly</name>
    <name type="synonym">Idiomyia grimshawi</name>
    <dbReference type="NCBI Taxonomy" id="7222"/>
    <lineage>
        <taxon>Eukaryota</taxon>
        <taxon>Metazoa</taxon>
        <taxon>Ecdysozoa</taxon>
        <taxon>Arthropoda</taxon>
        <taxon>Hexapoda</taxon>
        <taxon>Insecta</taxon>
        <taxon>Pterygota</taxon>
        <taxon>Neoptera</taxon>
        <taxon>Endopterygota</taxon>
        <taxon>Diptera</taxon>
        <taxon>Brachycera</taxon>
        <taxon>Muscomorpha</taxon>
        <taxon>Ephydroidea</taxon>
        <taxon>Drosophilidae</taxon>
        <taxon>Drosophila</taxon>
        <taxon>Hawaiian Drosophila</taxon>
    </lineage>
</organism>
<dbReference type="InterPro" id="IPR036388">
    <property type="entry name" value="WH-like_DNA-bd_sf"/>
</dbReference>
<feature type="region of interest" description="Disordered" evidence="3">
    <location>
        <begin position="51"/>
        <end position="96"/>
    </location>
</feature>
<dbReference type="PRINTS" id="PR00053">
    <property type="entry name" value="FORKHEAD"/>
</dbReference>
<evidence type="ECO:0000256" key="1">
    <source>
        <dbReference type="ARBA" id="ARBA00023125"/>
    </source>
</evidence>
<dbReference type="SUPFAM" id="SSF46785">
    <property type="entry name" value="Winged helix' DNA-binding domain"/>
    <property type="match status" value="1"/>
</dbReference>
<dbReference type="InterPro" id="IPR050211">
    <property type="entry name" value="FOX_domain-containing"/>
</dbReference>
<dbReference type="InterPro" id="IPR036390">
    <property type="entry name" value="WH_DNA-bd_sf"/>
</dbReference>
<dbReference type="GO" id="GO:0000981">
    <property type="term" value="F:DNA-binding transcription factor activity, RNA polymerase II-specific"/>
    <property type="evidence" value="ECO:0007669"/>
    <property type="project" value="TreeGrafter"/>
</dbReference>
<feature type="domain" description="Fork-head" evidence="4">
    <location>
        <begin position="159"/>
        <end position="230"/>
    </location>
</feature>
<dbReference type="Proteomes" id="UP000001070">
    <property type="component" value="Unassembled WGS sequence"/>
</dbReference>
<evidence type="ECO:0000313" key="6">
    <source>
        <dbReference type="Proteomes" id="UP000001070"/>
    </source>
</evidence>
<dbReference type="Gene3D" id="1.10.10.10">
    <property type="entry name" value="Winged helix-like DNA-binding domain superfamily/Winged helix DNA-binding domain"/>
    <property type="match status" value="1"/>
</dbReference>
<gene>
    <name evidence="5" type="primary">Dgri\GH23950</name>
    <name evidence="5" type="ORF">Dgri_GH23950</name>
</gene>
<dbReference type="STRING" id="7222.B4JZS1"/>
<dbReference type="FunFam" id="1.10.10.10:FF:000530">
    <property type="entry name" value="Forkhead box protein (AaegFOXM2)"/>
    <property type="match status" value="1"/>
</dbReference>
<dbReference type="PANTHER" id="PTHR11829:SF402">
    <property type="entry name" value="FORK HEAD DOMAIN-CONTAINING PROTEIN FD3-RELATED"/>
    <property type="match status" value="1"/>
</dbReference>
<dbReference type="GO" id="GO:0005634">
    <property type="term" value="C:nucleus"/>
    <property type="evidence" value="ECO:0007669"/>
    <property type="project" value="UniProtKB-SubCell"/>
</dbReference>
<dbReference type="CDD" id="cd00059">
    <property type="entry name" value="FH_FOX"/>
    <property type="match status" value="1"/>
</dbReference>
<evidence type="ECO:0000256" key="3">
    <source>
        <dbReference type="SAM" id="MobiDB-lite"/>
    </source>
</evidence>
<dbReference type="eggNOG" id="KOG2294">
    <property type="taxonomic scope" value="Eukaryota"/>
</dbReference>
<protein>
    <submittedName>
        <fullName evidence="5">GH23950</fullName>
    </submittedName>
</protein>
<sequence>MITASSKKYKLVEDCQVMIRTPEVIDESDEERELTNLNWLLRNQNLAWPKTIDGNSEDDLNNTQTAPAENDELDNESQNTTKRQKLSDFGDPKRGAINKQLKRNLTNYAESRKQCTKNATHSKRPSPAERYDIFINKIKRDLAEYQHSATKYKTDVTEKPPFNYSHIIGMAMLEYGRATLQQICAWIESKFAFFRVRKKWNNSIRHNLSLHHCFRNRKREEKGKGGYWELGVDPKKCDRKRIRNRKGAQSKLNQNLETVTTTVSNKKLCNNNSTDLIYGITDQKPLQRLSNMAGNDVQLESTDQNLNLDINLAFGTLNNNVLSSAPPSPPPHPPPHDDSFLYPADELTLALTATSEASFHLQPQYELGTIIISTTTGIIDEPNSASSSTSASACLNSIKFGCNNMIYSEDEIPTPSQNVIISSHKMDANRDANIALIAPLISTSDISCDYSNYRPYIDGVDESFSYLHGNELNRSEDILDNLLDVCVRDY</sequence>
<dbReference type="PhylomeDB" id="B4JZS1"/>
<dbReference type="GO" id="GO:0009653">
    <property type="term" value="P:anatomical structure morphogenesis"/>
    <property type="evidence" value="ECO:0007669"/>
    <property type="project" value="TreeGrafter"/>
</dbReference>
<accession>B4JZS1</accession>
<dbReference type="PANTHER" id="PTHR11829">
    <property type="entry name" value="FORKHEAD BOX PROTEIN"/>
    <property type="match status" value="1"/>
</dbReference>
<keyword evidence="2" id="KW-0539">Nucleus</keyword>
<dbReference type="AlphaFoldDB" id="B4JZS1"/>
<dbReference type="OMA" id="TDVTHKP"/>
<dbReference type="EMBL" id="CH916380">
    <property type="protein sequence ID" value="EDV90937.1"/>
    <property type="molecule type" value="Genomic_DNA"/>
</dbReference>
<evidence type="ECO:0000313" key="5">
    <source>
        <dbReference type="EMBL" id="EDV90937.1"/>
    </source>
</evidence>
<feature type="DNA-binding region" description="Fork-head" evidence="2">
    <location>
        <begin position="159"/>
        <end position="230"/>
    </location>
</feature>
<reference evidence="5 6" key="1">
    <citation type="journal article" date="2007" name="Nature">
        <title>Evolution of genes and genomes on the Drosophila phylogeny.</title>
        <authorList>
            <consortium name="Drosophila 12 Genomes Consortium"/>
            <person name="Clark A.G."/>
            <person name="Eisen M.B."/>
            <person name="Smith D.R."/>
            <person name="Bergman C.M."/>
            <person name="Oliver B."/>
            <person name="Markow T.A."/>
            <person name="Kaufman T.C."/>
            <person name="Kellis M."/>
            <person name="Gelbart W."/>
            <person name="Iyer V.N."/>
            <person name="Pollard D.A."/>
            <person name="Sackton T.B."/>
            <person name="Larracuente A.M."/>
            <person name="Singh N.D."/>
            <person name="Abad J.P."/>
            <person name="Abt D.N."/>
            <person name="Adryan B."/>
            <person name="Aguade M."/>
            <person name="Akashi H."/>
            <person name="Anderson W.W."/>
            <person name="Aquadro C.F."/>
            <person name="Ardell D.H."/>
            <person name="Arguello R."/>
            <person name="Artieri C.G."/>
            <person name="Barbash D.A."/>
            <person name="Barker D."/>
            <person name="Barsanti P."/>
            <person name="Batterham P."/>
            <person name="Batzoglou S."/>
            <person name="Begun D."/>
            <person name="Bhutkar A."/>
            <person name="Blanco E."/>
            <person name="Bosak S.A."/>
            <person name="Bradley R.K."/>
            <person name="Brand A.D."/>
            <person name="Brent M.R."/>
            <person name="Brooks A.N."/>
            <person name="Brown R.H."/>
            <person name="Butlin R.K."/>
            <person name="Caggese C."/>
            <person name="Calvi B.R."/>
            <person name="Bernardo de Carvalho A."/>
            <person name="Caspi A."/>
            <person name="Castrezana S."/>
            <person name="Celniker S.E."/>
            <person name="Chang J.L."/>
            <person name="Chapple C."/>
            <person name="Chatterji S."/>
            <person name="Chinwalla A."/>
            <person name="Civetta A."/>
            <person name="Clifton S.W."/>
            <person name="Comeron J.M."/>
            <person name="Costello J.C."/>
            <person name="Coyne J.A."/>
            <person name="Daub J."/>
            <person name="David R.G."/>
            <person name="Delcher A.L."/>
            <person name="Delehaunty K."/>
            <person name="Do C.B."/>
            <person name="Ebling H."/>
            <person name="Edwards K."/>
            <person name="Eickbush T."/>
            <person name="Evans J.D."/>
            <person name="Filipski A."/>
            <person name="Findeiss S."/>
            <person name="Freyhult E."/>
            <person name="Fulton L."/>
            <person name="Fulton R."/>
            <person name="Garcia A.C."/>
            <person name="Gardiner A."/>
            <person name="Garfield D.A."/>
            <person name="Garvin B.E."/>
            <person name="Gibson G."/>
            <person name="Gilbert D."/>
            <person name="Gnerre S."/>
            <person name="Godfrey J."/>
            <person name="Good R."/>
            <person name="Gotea V."/>
            <person name="Gravely B."/>
            <person name="Greenberg A.J."/>
            <person name="Griffiths-Jones S."/>
            <person name="Gross S."/>
            <person name="Guigo R."/>
            <person name="Gustafson E.A."/>
            <person name="Haerty W."/>
            <person name="Hahn M.W."/>
            <person name="Halligan D.L."/>
            <person name="Halpern A.L."/>
            <person name="Halter G.M."/>
            <person name="Han M.V."/>
            <person name="Heger A."/>
            <person name="Hillier L."/>
            <person name="Hinrichs A.S."/>
            <person name="Holmes I."/>
            <person name="Hoskins R.A."/>
            <person name="Hubisz M.J."/>
            <person name="Hultmark D."/>
            <person name="Huntley M.A."/>
            <person name="Jaffe D.B."/>
            <person name="Jagadeeshan S."/>
            <person name="Jeck W.R."/>
            <person name="Johnson J."/>
            <person name="Jones C.D."/>
            <person name="Jordan W.C."/>
            <person name="Karpen G.H."/>
            <person name="Kataoka E."/>
            <person name="Keightley P.D."/>
            <person name="Kheradpour P."/>
            <person name="Kirkness E.F."/>
            <person name="Koerich L.B."/>
            <person name="Kristiansen K."/>
            <person name="Kudrna D."/>
            <person name="Kulathinal R.J."/>
            <person name="Kumar S."/>
            <person name="Kwok R."/>
            <person name="Lander E."/>
            <person name="Langley C.H."/>
            <person name="Lapoint R."/>
            <person name="Lazzaro B.P."/>
            <person name="Lee S.J."/>
            <person name="Levesque L."/>
            <person name="Li R."/>
            <person name="Lin C.F."/>
            <person name="Lin M.F."/>
            <person name="Lindblad-Toh K."/>
            <person name="Llopart A."/>
            <person name="Long M."/>
            <person name="Low L."/>
            <person name="Lozovsky E."/>
            <person name="Lu J."/>
            <person name="Luo M."/>
            <person name="Machado C.A."/>
            <person name="Makalowski W."/>
            <person name="Marzo M."/>
            <person name="Matsuda M."/>
            <person name="Matzkin L."/>
            <person name="McAllister B."/>
            <person name="McBride C.S."/>
            <person name="McKernan B."/>
            <person name="McKernan K."/>
            <person name="Mendez-Lago M."/>
            <person name="Minx P."/>
            <person name="Mollenhauer M.U."/>
            <person name="Montooth K."/>
            <person name="Mount S.M."/>
            <person name="Mu X."/>
            <person name="Myers E."/>
            <person name="Negre B."/>
            <person name="Newfeld S."/>
            <person name="Nielsen R."/>
            <person name="Noor M.A."/>
            <person name="O'Grady P."/>
            <person name="Pachter L."/>
            <person name="Papaceit M."/>
            <person name="Parisi M.J."/>
            <person name="Parisi M."/>
            <person name="Parts L."/>
            <person name="Pedersen J.S."/>
            <person name="Pesole G."/>
            <person name="Phillippy A.M."/>
            <person name="Ponting C.P."/>
            <person name="Pop M."/>
            <person name="Porcelli D."/>
            <person name="Powell J.R."/>
            <person name="Prohaska S."/>
            <person name="Pruitt K."/>
            <person name="Puig M."/>
            <person name="Quesneville H."/>
            <person name="Ram K.R."/>
            <person name="Rand D."/>
            <person name="Rasmussen M.D."/>
            <person name="Reed L.K."/>
            <person name="Reenan R."/>
            <person name="Reily A."/>
            <person name="Remington K.A."/>
            <person name="Rieger T.T."/>
            <person name="Ritchie M.G."/>
            <person name="Robin C."/>
            <person name="Rogers Y.H."/>
            <person name="Rohde C."/>
            <person name="Rozas J."/>
            <person name="Rubenfield M.J."/>
            <person name="Ruiz A."/>
            <person name="Russo S."/>
            <person name="Salzberg S.L."/>
            <person name="Sanchez-Gracia A."/>
            <person name="Saranga D.J."/>
            <person name="Sato H."/>
            <person name="Schaeffer S.W."/>
            <person name="Schatz M.C."/>
            <person name="Schlenke T."/>
            <person name="Schwartz R."/>
            <person name="Segarra C."/>
            <person name="Singh R.S."/>
            <person name="Sirot L."/>
            <person name="Sirota M."/>
            <person name="Sisneros N.B."/>
            <person name="Smith C.D."/>
            <person name="Smith T.F."/>
            <person name="Spieth J."/>
            <person name="Stage D.E."/>
            <person name="Stark A."/>
            <person name="Stephan W."/>
            <person name="Strausberg R.L."/>
            <person name="Strempel S."/>
            <person name="Sturgill D."/>
            <person name="Sutton G."/>
            <person name="Sutton G.G."/>
            <person name="Tao W."/>
            <person name="Teichmann S."/>
            <person name="Tobari Y.N."/>
            <person name="Tomimura Y."/>
            <person name="Tsolas J.M."/>
            <person name="Valente V.L."/>
            <person name="Venter E."/>
            <person name="Venter J.C."/>
            <person name="Vicario S."/>
            <person name="Vieira F.G."/>
            <person name="Vilella A.J."/>
            <person name="Villasante A."/>
            <person name="Walenz B."/>
            <person name="Wang J."/>
            <person name="Wasserman M."/>
            <person name="Watts T."/>
            <person name="Wilson D."/>
            <person name="Wilson R.K."/>
            <person name="Wing R.A."/>
            <person name="Wolfner M.F."/>
            <person name="Wong A."/>
            <person name="Wong G.K."/>
            <person name="Wu C.I."/>
            <person name="Wu G."/>
            <person name="Yamamoto D."/>
            <person name="Yang H.P."/>
            <person name="Yang S.P."/>
            <person name="Yorke J.A."/>
            <person name="Yoshida K."/>
            <person name="Zdobnov E."/>
            <person name="Zhang P."/>
            <person name="Zhang Y."/>
            <person name="Zimin A.V."/>
            <person name="Baldwin J."/>
            <person name="Abdouelleil A."/>
            <person name="Abdulkadir J."/>
            <person name="Abebe A."/>
            <person name="Abera B."/>
            <person name="Abreu J."/>
            <person name="Acer S.C."/>
            <person name="Aftuck L."/>
            <person name="Alexander A."/>
            <person name="An P."/>
            <person name="Anderson E."/>
            <person name="Anderson S."/>
            <person name="Arachi H."/>
            <person name="Azer M."/>
            <person name="Bachantsang P."/>
            <person name="Barry A."/>
            <person name="Bayul T."/>
            <person name="Berlin A."/>
            <person name="Bessette D."/>
            <person name="Bloom T."/>
            <person name="Blye J."/>
            <person name="Boguslavskiy L."/>
            <person name="Bonnet C."/>
            <person name="Boukhgalter B."/>
            <person name="Bourzgui I."/>
            <person name="Brown A."/>
            <person name="Cahill P."/>
            <person name="Channer S."/>
            <person name="Cheshatsang Y."/>
            <person name="Chuda L."/>
            <person name="Citroen M."/>
            <person name="Collymore A."/>
            <person name="Cooke P."/>
            <person name="Costello M."/>
            <person name="D'Aco K."/>
            <person name="Daza R."/>
            <person name="De Haan G."/>
            <person name="DeGray S."/>
            <person name="DeMaso C."/>
            <person name="Dhargay N."/>
            <person name="Dooley K."/>
            <person name="Dooley E."/>
            <person name="Doricent M."/>
            <person name="Dorje P."/>
            <person name="Dorjee K."/>
            <person name="Dupes A."/>
            <person name="Elong R."/>
            <person name="Falk J."/>
            <person name="Farina A."/>
            <person name="Faro S."/>
            <person name="Ferguson D."/>
            <person name="Fisher S."/>
            <person name="Foley C.D."/>
            <person name="Franke A."/>
            <person name="Friedrich D."/>
            <person name="Gadbois L."/>
            <person name="Gearin G."/>
            <person name="Gearin C.R."/>
            <person name="Giannoukos G."/>
            <person name="Goode T."/>
            <person name="Graham J."/>
            <person name="Grandbois E."/>
            <person name="Grewal S."/>
            <person name="Gyaltsen K."/>
            <person name="Hafez N."/>
            <person name="Hagos B."/>
            <person name="Hall J."/>
            <person name="Henson C."/>
            <person name="Hollinger A."/>
            <person name="Honan T."/>
            <person name="Huard M.D."/>
            <person name="Hughes L."/>
            <person name="Hurhula B."/>
            <person name="Husby M.E."/>
            <person name="Kamat A."/>
            <person name="Kanga B."/>
            <person name="Kashin S."/>
            <person name="Khazanovich D."/>
            <person name="Kisner P."/>
            <person name="Lance K."/>
            <person name="Lara M."/>
            <person name="Lee W."/>
            <person name="Lennon N."/>
            <person name="Letendre F."/>
            <person name="LeVine R."/>
            <person name="Lipovsky A."/>
            <person name="Liu X."/>
            <person name="Liu J."/>
            <person name="Liu S."/>
            <person name="Lokyitsang T."/>
            <person name="Lokyitsang Y."/>
            <person name="Lubonja R."/>
            <person name="Lui A."/>
            <person name="MacDonald P."/>
            <person name="Magnisalis V."/>
            <person name="Maru K."/>
            <person name="Matthews C."/>
            <person name="McCusker W."/>
            <person name="McDonough S."/>
            <person name="Mehta T."/>
            <person name="Meldrim J."/>
            <person name="Meneus L."/>
            <person name="Mihai O."/>
            <person name="Mihalev A."/>
            <person name="Mihova T."/>
            <person name="Mittelman R."/>
            <person name="Mlenga V."/>
            <person name="Montmayeur A."/>
            <person name="Mulrain L."/>
            <person name="Navidi A."/>
            <person name="Naylor J."/>
            <person name="Negash T."/>
            <person name="Nguyen T."/>
            <person name="Nguyen N."/>
            <person name="Nicol R."/>
            <person name="Norbu C."/>
            <person name="Norbu N."/>
            <person name="Novod N."/>
            <person name="O'Neill B."/>
            <person name="Osman S."/>
            <person name="Markiewicz E."/>
            <person name="Oyono O.L."/>
            <person name="Patti C."/>
            <person name="Phunkhang P."/>
            <person name="Pierre F."/>
            <person name="Priest M."/>
            <person name="Raghuraman S."/>
            <person name="Rege F."/>
            <person name="Reyes R."/>
            <person name="Rise C."/>
            <person name="Rogov P."/>
            <person name="Ross K."/>
            <person name="Ryan E."/>
            <person name="Settipalli S."/>
            <person name="Shea T."/>
            <person name="Sherpa N."/>
            <person name="Shi L."/>
            <person name="Shih D."/>
            <person name="Sparrow T."/>
            <person name="Spaulding J."/>
            <person name="Stalker J."/>
            <person name="Stange-Thomann N."/>
            <person name="Stavropoulos S."/>
            <person name="Stone C."/>
            <person name="Strader C."/>
            <person name="Tesfaye S."/>
            <person name="Thomson T."/>
            <person name="Thoulutsang Y."/>
            <person name="Thoulutsang D."/>
            <person name="Topham K."/>
            <person name="Topping I."/>
            <person name="Tsamla T."/>
            <person name="Vassiliev H."/>
            <person name="Vo A."/>
            <person name="Wangchuk T."/>
            <person name="Wangdi T."/>
            <person name="Weiand M."/>
            <person name="Wilkinson J."/>
            <person name="Wilson A."/>
            <person name="Yadav S."/>
            <person name="Young G."/>
            <person name="Yu Q."/>
            <person name="Zembek L."/>
            <person name="Zhong D."/>
            <person name="Zimmer A."/>
            <person name="Zwirko Z."/>
            <person name="Jaffe D.B."/>
            <person name="Alvarez P."/>
            <person name="Brockman W."/>
            <person name="Butler J."/>
            <person name="Chin C."/>
            <person name="Gnerre S."/>
            <person name="Grabherr M."/>
            <person name="Kleber M."/>
            <person name="Mauceli E."/>
            <person name="MacCallum I."/>
        </authorList>
    </citation>
    <scope>NUCLEOTIDE SEQUENCE [LARGE SCALE GENOMIC DNA]</scope>
    <source>
        <strain evidence="6">Tucson 15287-2541.00</strain>
    </source>
</reference>
<evidence type="ECO:0000259" key="4">
    <source>
        <dbReference type="PROSITE" id="PS50039"/>
    </source>
</evidence>
<dbReference type="SMART" id="SM00339">
    <property type="entry name" value="FH"/>
    <property type="match status" value="1"/>
</dbReference>
<evidence type="ECO:0000256" key="2">
    <source>
        <dbReference type="PROSITE-ProRule" id="PRU00089"/>
    </source>
</evidence>
<proteinExistence type="predicted"/>
<dbReference type="HOGENOM" id="CLU_600307_0_0_1"/>
<dbReference type="InterPro" id="IPR001766">
    <property type="entry name" value="Fork_head_dom"/>
</dbReference>
<dbReference type="KEGG" id="dgr:6570270"/>
<dbReference type="GO" id="GO:0030154">
    <property type="term" value="P:cell differentiation"/>
    <property type="evidence" value="ECO:0007669"/>
    <property type="project" value="TreeGrafter"/>
</dbReference>
<comment type="subcellular location">
    <subcellularLocation>
        <location evidence="2">Nucleus</location>
    </subcellularLocation>
</comment>
<keyword evidence="1 2" id="KW-0238">DNA-binding</keyword>
<name>B4JZS1_DROGR</name>
<dbReference type="Pfam" id="PF00250">
    <property type="entry name" value="Forkhead"/>
    <property type="match status" value="1"/>
</dbReference>
<keyword evidence="6" id="KW-1185">Reference proteome</keyword>
<dbReference type="GO" id="GO:0000978">
    <property type="term" value="F:RNA polymerase II cis-regulatory region sequence-specific DNA binding"/>
    <property type="evidence" value="ECO:0007669"/>
    <property type="project" value="TreeGrafter"/>
</dbReference>